<evidence type="ECO:0000256" key="6">
    <source>
        <dbReference type="ARBA" id="ARBA00022840"/>
    </source>
</evidence>
<proteinExistence type="inferred from homology"/>
<evidence type="ECO:0000256" key="9">
    <source>
        <dbReference type="HAMAP-Rule" id="MF_00969"/>
    </source>
</evidence>
<dbReference type="Pfam" id="PF00270">
    <property type="entry name" value="DEAD"/>
    <property type="match status" value="1"/>
</dbReference>
<dbReference type="RefSeq" id="WP_238903892.1">
    <property type="nucleotide sequence ID" value="NZ_JAKOEM010000001.1"/>
</dbReference>
<name>A0ABS9NSL6_9RHOB</name>
<keyword evidence="8 9" id="KW-0234">DNA repair</keyword>
<dbReference type="InterPro" id="IPR011545">
    <property type="entry name" value="DEAD/DEAH_box_helicase_dom"/>
</dbReference>
<comment type="function">
    <text evidence="9">Couples transcription and DNA repair by recognizing RNA polymerase (RNAP) stalled at DNA lesions. Mediates ATP-dependent release of RNAP and its truncated transcript from the DNA, and recruitment of nucleotide excision repair machinery to the damaged site.</text>
</comment>
<dbReference type="EC" id="3.6.4.-" evidence="9"/>
<dbReference type="Pfam" id="PF17757">
    <property type="entry name" value="UvrB_inter"/>
    <property type="match status" value="1"/>
</dbReference>
<dbReference type="PANTHER" id="PTHR47964:SF1">
    <property type="entry name" value="ATP-DEPENDENT DNA HELICASE HOMOLOG RECG, CHLOROPLASTIC"/>
    <property type="match status" value="1"/>
</dbReference>
<comment type="caution">
    <text evidence="12">The sequence shown here is derived from an EMBL/GenBank/DDBJ whole genome shotgun (WGS) entry which is preliminary data.</text>
</comment>
<evidence type="ECO:0000256" key="3">
    <source>
        <dbReference type="ARBA" id="ARBA00022763"/>
    </source>
</evidence>
<dbReference type="Gene3D" id="2.40.10.170">
    <property type="match status" value="1"/>
</dbReference>
<dbReference type="EMBL" id="JAKOEM010000001">
    <property type="protein sequence ID" value="MCG6557164.1"/>
    <property type="molecule type" value="Genomic_DNA"/>
</dbReference>
<dbReference type="SUPFAM" id="SSF52540">
    <property type="entry name" value="P-loop containing nucleoside triphosphate hydrolases"/>
    <property type="match status" value="4"/>
</dbReference>
<comment type="subcellular location">
    <subcellularLocation>
        <location evidence="9">Cytoplasm</location>
    </subcellularLocation>
</comment>
<dbReference type="InterPro" id="IPR004576">
    <property type="entry name" value="Mfd"/>
</dbReference>
<keyword evidence="5" id="KW-0347">Helicase</keyword>
<organism evidence="12 13">
    <name type="scientific">Ruegeria alba</name>
    <dbReference type="NCBI Taxonomy" id="2916756"/>
    <lineage>
        <taxon>Bacteria</taxon>
        <taxon>Pseudomonadati</taxon>
        <taxon>Pseudomonadota</taxon>
        <taxon>Alphaproteobacteria</taxon>
        <taxon>Rhodobacterales</taxon>
        <taxon>Roseobacteraceae</taxon>
        <taxon>Ruegeria</taxon>
    </lineage>
</organism>
<dbReference type="InterPro" id="IPR037235">
    <property type="entry name" value="TRCF-like_C_D7"/>
</dbReference>
<dbReference type="PANTHER" id="PTHR47964">
    <property type="entry name" value="ATP-DEPENDENT DNA HELICASE HOMOLOG RECG, CHLOROPLASTIC"/>
    <property type="match status" value="1"/>
</dbReference>
<sequence length="1150" mass="126960">MKAPNHVLVGGAPEGFDARLILNEVARAGGPVLHVARDDKRLEAMRAALAFFAPDLPVFVFPSWDCLPYDRVSPNADVSAARMATLAALVHQMPDRFVLLTTLNAATQRVPARDLLREAAFSAQVGRRVDEQALRQFLVRMGFSQSPTVMEPGDYAIRGGIIDIYPPGDSGPVRLDFFGDVLDGARRFDPATQRTTEKLDLIELAPVSEVILDEAAITRFRQNYRIEFGAAGSDDPLYEAVSAGRKHQGVEHWLPFFHEQLETLFDYLPGATVTLDDQVTPTRLARWESIQDQYETRRLAMSDRSRMDSVYKPLPPGLLYLDDGDWSALLADRRVMQFNPLPQASGPGVIDAGGRIGRNFSPERALENVSLFGALADHLKARLADGPVLIASYSEGARERLTGLIEDEGLAEAIPVANGTRIGKRGLHLAVWALEHGFEAPGLTVISEQDVLGDRLIRQPKKRRKAENFLTETQSLTPGDLVVHVDHGIGRYRGLEVITAAGAAHECIALDYAEEARLYLPVENIELLSKYGHEEGLLDRLGGGAWQAKKAKLKERIREMADRLIRVAAERALRKAPVMDPPPHAWEDFSARFPYQETDDQLRAIGDVMDDLHSGMPMDRLICGDVGFGKTEVAMRAAFVAAMSGLQVAVIAPTTLLARQHAASFRDRFRGFPLEVRQLSRFVSAKEAQQTREGLARGTVDIVIGTHALLAKGIRFQNLGLLIIDEEQHFGVGHKERLKQLRSDVHVLTLTATPIPRTLQLSLTGVRDLSIIGTPPIDRLAIRTYVSEFDAVTIREALLREHYRGGQSFYVVPRITDLPDIETFLKEQLPELSYVVAHGQMAAGELDDRMNAFYDGKYDVLLATTIVESGLDIPTANTMVVHRADMFGLAQLYQIRGRVGRSKARAYAYLTTKPRVRLTPAAEKRLRVLASLDTLGAGFSLASQDLDIRGAGNLLGEEQSGQMPDVGYELYQSMLEEAIAKIRSGQMEGLSEADDQWAPQINLGVPVLIPEDYVPDLDVRLGLYRRLSSLTTKVELEGFAAELIDRFGKLPKEVNTLLLVVRIKAMCKRAGIAKLDGGPKGATIQFHNDKFASPAGLVEFIQAQKGLAKIKDNKIVVRRDWRSDADKIKGAFAVARDLAEKVAAEKKSKA</sequence>
<keyword evidence="1 9" id="KW-0963">Cytoplasm</keyword>
<dbReference type="Gene3D" id="3.30.2060.10">
    <property type="entry name" value="Penicillin-binding protein 1b domain"/>
    <property type="match status" value="1"/>
</dbReference>
<accession>A0ABS9NSL6</accession>
<keyword evidence="13" id="KW-1185">Reference proteome</keyword>
<dbReference type="Gene3D" id="3.40.50.300">
    <property type="entry name" value="P-loop containing nucleotide triphosphate hydrolases"/>
    <property type="match status" value="2"/>
</dbReference>
<keyword evidence="4 9" id="KW-0378">Hydrolase</keyword>
<comment type="similarity">
    <text evidence="9">In the C-terminal section; belongs to the helicase family. RecG subfamily.</text>
</comment>
<evidence type="ECO:0000259" key="10">
    <source>
        <dbReference type="PROSITE" id="PS51192"/>
    </source>
</evidence>
<dbReference type="Gene3D" id="3.90.1150.50">
    <property type="entry name" value="Transcription-repair-coupling factor, D7 domain"/>
    <property type="match status" value="1"/>
</dbReference>
<dbReference type="SMART" id="SM01058">
    <property type="entry name" value="CarD_TRCF"/>
    <property type="match status" value="1"/>
</dbReference>
<dbReference type="InterPro" id="IPR027417">
    <property type="entry name" value="P-loop_NTPase"/>
</dbReference>
<dbReference type="InterPro" id="IPR001650">
    <property type="entry name" value="Helicase_C-like"/>
</dbReference>
<evidence type="ECO:0000256" key="4">
    <source>
        <dbReference type="ARBA" id="ARBA00022801"/>
    </source>
</evidence>
<dbReference type="SMART" id="SM00982">
    <property type="entry name" value="TRCF"/>
    <property type="match status" value="1"/>
</dbReference>
<feature type="domain" description="Helicase C-terminal" evidence="11">
    <location>
        <begin position="793"/>
        <end position="947"/>
    </location>
</feature>
<reference evidence="12" key="1">
    <citation type="submission" date="2022-02" db="EMBL/GenBank/DDBJ databases">
        <title>The genome sequence of Ruegeria sp. 1NDH52C.</title>
        <authorList>
            <person name="Du J."/>
        </authorList>
    </citation>
    <scope>NUCLEOTIDE SEQUENCE</scope>
    <source>
        <strain evidence="12">1NDH52C</strain>
    </source>
</reference>
<keyword evidence="6 9" id="KW-0067">ATP-binding</keyword>
<dbReference type="InterPro" id="IPR014001">
    <property type="entry name" value="Helicase_ATP-bd"/>
</dbReference>
<evidence type="ECO:0000313" key="13">
    <source>
        <dbReference type="Proteomes" id="UP001165279"/>
    </source>
</evidence>
<evidence type="ECO:0000256" key="7">
    <source>
        <dbReference type="ARBA" id="ARBA00023125"/>
    </source>
</evidence>
<evidence type="ECO:0000256" key="8">
    <source>
        <dbReference type="ARBA" id="ARBA00023204"/>
    </source>
</evidence>
<dbReference type="Gene3D" id="3.40.50.11180">
    <property type="match status" value="1"/>
</dbReference>
<dbReference type="Pfam" id="PF02559">
    <property type="entry name" value="CarD_TRCF_RID"/>
    <property type="match status" value="1"/>
</dbReference>
<dbReference type="SMART" id="SM00487">
    <property type="entry name" value="DEXDc"/>
    <property type="match status" value="1"/>
</dbReference>
<keyword evidence="3 9" id="KW-0227">DNA damage</keyword>
<dbReference type="InterPro" id="IPR041471">
    <property type="entry name" value="UvrB_inter"/>
</dbReference>
<dbReference type="PROSITE" id="PS51194">
    <property type="entry name" value="HELICASE_CTER"/>
    <property type="match status" value="1"/>
</dbReference>
<dbReference type="InterPro" id="IPR005118">
    <property type="entry name" value="TRCF_C"/>
</dbReference>
<dbReference type="SUPFAM" id="SSF143517">
    <property type="entry name" value="TRCF domain-like"/>
    <property type="match status" value="1"/>
</dbReference>
<evidence type="ECO:0000313" key="12">
    <source>
        <dbReference type="EMBL" id="MCG6557164.1"/>
    </source>
</evidence>
<keyword evidence="2 9" id="KW-0547">Nucleotide-binding</keyword>
<dbReference type="Proteomes" id="UP001165279">
    <property type="component" value="Unassembled WGS sequence"/>
</dbReference>
<comment type="similarity">
    <text evidence="9">In the N-terminal section; belongs to the UvrB family.</text>
</comment>
<evidence type="ECO:0000259" key="11">
    <source>
        <dbReference type="PROSITE" id="PS51194"/>
    </source>
</evidence>
<dbReference type="NCBIfam" id="TIGR00580">
    <property type="entry name" value="mfd"/>
    <property type="match status" value="1"/>
</dbReference>
<evidence type="ECO:0000256" key="1">
    <source>
        <dbReference type="ARBA" id="ARBA00022490"/>
    </source>
</evidence>
<dbReference type="PROSITE" id="PS51192">
    <property type="entry name" value="HELICASE_ATP_BIND_1"/>
    <property type="match status" value="1"/>
</dbReference>
<dbReference type="SUPFAM" id="SSF141259">
    <property type="entry name" value="CarD-like"/>
    <property type="match status" value="1"/>
</dbReference>
<dbReference type="InterPro" id="IPR047112">
    <property type="entry name" value="RecG/Mfd"/>
</dbReference>
<evidence type="ECO:0000256" key="5">
    <source>
        <dbReference type="ARBA" id="ARBA00022806"/>
    </source>
</evidence>
<gene>
    <name evidence="9 12" type="primary">mfd</name>
    <name evidence="12" type="ORF">MB818_03075</name>
</gene>
<dbReference type="InterPro" id="IPR036101">
    <property type="entry name" value="CarD-like/TRCF_RID_sf"/>
</dbReference>
<keyword evidence="7 9" id="KW-0238">DNA-binding</keyword>
<dbReference type="SMART" id="SM00490">
    <property type="entry name" value="HELICc"/>
    <property type="match status" value="1"/>
</dbReference>
<dbReference type="Pfam" id="PF03461">
    <property type="entry name" value="TRCF"/>
    <property type="match status" value="1"/>
</dbReference>
<dbReference type="CDD" id="cd17991">
    <property type="entry name" value="DEXHc_TRCF"/>
    <property type="match status" value="1"/>
</dbReference>
<dbReference type="InterPro" id="IPR003711">
    <property type="entry name" value="CarD-like/TRCF_RID"/>
</dbReference>
<evidence type="ECO:0000256" key="2">
    <source>
        <dbReference type="ARBA" id="ARBA00022741"/>
    </source>
</evidence>
<feature type="domain" description="Helicase ATP-binding" evidence="10">
    <location>
        <begin position="611"/>
        <end position="772"/>
    </location>
</feature>
<dbReference type="Pfam" id="PF00271">
    <property type="entry name" value="Helicase_C"/>
    <property type="match status" value="1"/>
</dbReference>
<dbReference type="HAMAP" id="MF_00969">
    <property type="entry name" value="TRCF"/>
    <property type="match status" value="1"/>
</dbReference>
<protein>
    <recommendedName>
        <fullName evidence="9">Transcription-repair-coupling factor</fullName>
        <shortName evidence="9">TRCF</shortName>
        <ecNumber evidence="9">3.6.4.-</ecNumber>
    </recommendedName>
</protein>